<evidence type="ECO:0000313" key="11">
    <source>
        <dbReference type="EMBL" id="EDO47525.1"/>
    </source>
</evidence>
<accession>A7RM23</accession>
<name>A7RM23_NEMVE</name>
<dbReference type="GO" id="GO:0006508">
    <property type="term" value="P:proteolysis"/>
    <property type="evidence" value="ECO:0007669"/>
    <property type="project" value="UniProtKB-KW"/>
</dbReference>
<dbReference type="OMA" id="QSYTFFW"/>
<keyword evidence="5 9" id="KW-0963">Cytoplasm</keyword>
<dbReference type="eggNOG" id="KOG4128">
    <property type="taxonomic scope" value="Eukaryota"/>
</dbReference>
<dbReference type="Proteomes" id="UP000001593">
    <property type="component" value="Unassembled WGS sequence"/>
</dbReference>
<reference evidence="11 12" key="1">
    <citation type="journal article" date="2007" name="Science">
        <title>Sea anemone genome reveals ancestral eumetazoan gene repertoire and genomic organization.</title>
        <authorList>
            <person name="Putnam N.H."/>
            <person name="Srivastava M."/>
            <person name="Hellsten U."/>
            <person name="Dirks B."/>
            <person name="Chapman J."/>
            <person name="Salamov A."/>
            <person name="Terry A."/>
            <person name="Shapiro H."/>
            <person name="Lindquist E."/>
            <person name="Kapitonov V.V."/>
            <person name="Jurka J."/>
            <person name="Genikhovich G."/>
            <person name="Grigoriev I.V."/>
            <person name="Lucas S.M."/>
            <person name="Steele R.E."/>
            <person name="Finnerty J.R."/>
            <person name="Technau U."/>
            <person name="Martindale M.Q."/>
            <person name="Rokhsar D.S."/>
        </authorList>
    </citation>
    <scope>NUCLEOTIDE SEQUENCE [LARGE SCALE GENOMIC DNA]</scope>
    <source>
        <strain evidence="12">CH2 X CH6</strain>
    </source>
</reference>
<feature type="active site" evidence="10">
    <location>
        <position position="76"/>
    </location>
</feature>
<comment type="subcellular location">
    <subcellularLocation>
        <location evidence="2 9">Cytoplasm</location>
    </subcellularLocation>
</comment>
<evidence type="ECO:0000256" key="5">
    <source>
        <dbReference type="ARBA" id="ARBA00022490"/>
    </source>
</evidence>
<dbReference type="STRING" id="45351.A7RM23"/>
<dbReference type="AlphaFoldDB" id="A7RM23"/>
<dbReference type="SUPFAM" id="SSF54001">
    <property type="entry name" value="Cysteine proteinases"/>
    <property type="match status" value="1"/>
</dbReference>
<dbReference type="InterPro" id="IPR004134">
    <property type="entry name" value="Peptidase_C1B"/>
</dbReference>
<dbReference type="InterPro" id="IPR038765">
    <property type="entry name" value="Papain-like_cys_pep_sf"/>
</dbReference>
<evidence type="ECO:0000256" key="9">
    <source>
        <dbReference type="PIRNR" id="PIRNR005700"/>
    </source>
</evidence>
<dbReference type="EC" id="3.4.22.40" evidence="3 9"/>
<dbReference type="InParanoid" id="A7RM23"/>
<dbReference type="PANTHER" id="PTHR10363">
    <property type="entry name" value="BLEOMYCIN HYDROLASE"/>
    <property type="match status" value="1"/>
</dbReference>
<evidence type="ECO:0000256" key="10">
    <source>
        <dbReference type="PIRSR" id="PIRSR005700-1"/>
    </source>
</evidence>
<dbReference type="PhylomeDB" id="A7RM23"/>
<dbReference type="FunCoup" id="A7RM23">
    <property type="interactions" value="694"/>
</dbReference>
<organism evidence="11 12">
    <name type="scientific">Nematostella vectensis</name>
    <name type="common">Starlet sea anemone</name>
    <dbReference type="NCBI Taxonomy" id="45351"/>
    <lineage>
        <taxon>Eukaryota</taxon>
        <taxon>Metazoa</taxon>
        <taxon>Cnidaria</taxon>
        <taxon>Anthozoa</taxon>
        <taxon>Hexacorallia</taxon>
        <taxon>Actiniaria</taxon>
        <taxon>Edwardsiidae</taxon>
        <taxon>Nematostella</taxon>
    </lineage>
</organism>
<evidence type="ECO:0000256" key="2">
    <source>
        <dbReference type="ARBA" id="ARBA00004496"/>
    </source>
</evidence>
<dbReference type="Gene3D" id="3.90.70.10">
    <property type="entry name" value="Cysteine proteinases"/>
    <property type="match status" value="1"/>
</dbReference>
<dbReference type="GO" id="GO:0004177">
    <property type="term" value="F:aminopeptidase activity"/>
    <property type="evidence" value="ECO:0000318"/>
    <property type="project" value="GO_Central"/>
</dbReference>
<keyword evidence="7 9" id="KW-0378">Hydrolase</keyword>
<comment type="similarity">
    <text evidence="9">Belongs to the peptidase C1 family.</text>
</comment>
<dbReference type="Pfam" id="PF03051">
    <property type="entry name" value="Peptidase_C1_2"/>
    <property type="match status" value="1"/>
</dbReference>
<comment type="catalytic activity">
    <reaction evidence="1 9">
        <text>Inactivates bleomycin B2 (a cytotoxic glycometallopeptide) by hydrolysis of a carboxyamide bond of beta-aminoalanine, but also shows general aminopeptidase activity. The specificity varies somewhat with source, but amino acid arylamides of Met, Leu and Ala are preferred.</text>
        <dbReference type="EC" id="3.4.22.40"/>
    </reaction>
</comment>
<keyword evidence="6 9" id="KW-0645">Protease</keyword>
<dbReference type="GO" id="GO:0005737">
    <property type="term" value="C:cytoplasm"/>
    <property type="evidence" value="ECO:0000318"/>
    <property type="project" value="GO_Central"/>
</dbReference>
<evidence type="ECO:0000313" key="12">
    <source>
        <dbReference type="Proteomes" id="UP000001593"/>
    </source>
</evidence>
<dbReference type="CDD" id="cd00585">
    <property type="entry name" value="Peptidase_C1B"/>
    <property type="match status" value="1"/>
</dbReference>
<keyword evidence="12" id="KW-1185">Reference proteome</keyword>
<keyword evidence="8 9" id="KW-0788">Thiol protease</keyword>
<dbReference type="GO" id="GO:0004197">
    <property type="term" value="F:cysteine-type endopeptidase activity"/>
    <property type="evidence" value="ECO:0007669"/>
    <property type="project" value="UniProtKB-EC"/>
</dbReference>
<evidence type="ECO:0000256" key="7">
    <source>
        <dbReference type="ARBA" id="ARBA00022801"/>
    </source>
</evidence>
<dbReference type="FunFam" id="3.90.70.10:FF:000021">
    <property type="entry name" value="Bleomycin hydrolase"/>
    <property type="match status" value="1"/>
</dbReference>
<sequence>MADEKKEVGVSLKQLALMQTAFNSDPKNSLAQNFASNHDVLDLCIDRKVVEKTNHVFTHKVKEVKPMTNQKSSGRCWIFALLNVIRQKFVQEKNLDEFEFSQQYLFFWDKIERSYFFINAFLDLAKKGEKPDSRLFMFLLSNPMNDGGQWDMLVNLIEKYGIMPKAAWPESVNSGKTRRMNVILNHKHREFAMKFGKMVAAGASEVELQTTKNNMMAEIYRIVSICIGSPPANFTWEYYDKDKNFFKLEDITPLQFYTEHVKPLYNIKDKVCFVNDPRNPYDKMYTVEYLGNVTNGGLVRYNNQPIEVLKYLAAASLRANEPVWFGCDVGKHFERKFSALDLNIHNYKLAFGLSMLKLNKTERLLYGDSLMTHAMALTGLSYEVITLPEHHREAELKWRVENSWGDDKPEKGYLLMTDEWFSEFVFEVVVDKKFVPADILAILVQEPVVLPAWDPMGALACGNCCKELVGGSSL</sequence>
<dbReference type="GO" id="GO:0009636">
    <property type="term" value="P:response to toxic substance"/>
    <property type="evidence" value="ECO:0000318"/>
    <property type="project" value="GO_Central"/>
</dbReference>
<dbReference type="GO" id="GO:0043418">
    <property type="term" value="P:homocysteine catabolic process"/>
    <property type="evidence" value="ECO:0000318"/>
    <property type="project" value="GO_Central"/>
</dbReference>
<gene>
    <name evidence="11" type="ORF">NEMVEDRAFT_v1g86594</name>
</gene>
<dbReference type="HOGENOM" id="CLU_038600_0_0_1"/>
<evidence type="ECO:0000256" key="6">
    <source>
        <dbReference type="ARBA" id="ARBA00022670"/>
    </source>
</evidence>
<evidence type="ECO:0000256" key="8">
    <source>
        <dbReference type="ARBA" id="ARBA00022807"/>
    </source>
</evidence>
<feature type="active site" evidence="10">
    <location>
        <position position="373"/>
    </location>
</feature>
<evidence type="ECO:0000256" key="3">
    <source>
        <dbReference type="ARBA" id="ARBA00012465"/>
    </source>
</evidence>
<proteinExistence type="inferred from homology"/>
<dbReference type="GO" id="GO:0008234">
    <property type="term" value="F:cysteine-type peptidase activity"/>
    <property type="evidence" value="ECO:0000318"/>
    <property type="project" value="GO_Central"/>
</dbReference>
<evidence type="ECO:0000256" key="4">
    <source>
        <dbReference type="ARBA" id="ARBA00022227"/>
    </source>
</evidence>
<dbReference type="PIRSF" id="PIRSF005700">
    <property type="entry name" value="PepC"/>
    <property type="match status" value="1"/>
</dbReference>
<evidence type="ECO:0000256" key="1">
    <source>
        <dbReference type="ARBA" id="ARBA00000423"/>
    </source>
</evidence>
<dbReference type="GO" id="GO:0070005">
    <property type="term" value="F:cysteine-type aminopeptidase activity"/>
    <property type="evidence" value="ECO:0007669"/>
    <property type="project" value="InterPro"/>
</dbReference>
<feature type="active site" evidence="10">
    <location>
        <position position="402"/>
    </location>
</feature>
<dbReference type="PANTHER" id="PTHR10363:SF2">
    <property type="entry name" value="BLEOMYCIN HYDROLASE"/>
    <property type="match status" value="1"/>
</dbReference>
<dbReference type="MEROPS" id="C01.084"/>
<protein>
    <recommendedName>
        <fullName evidence="4 9">Bleomycin hydrolase</fullName>
        <ecNumber evidence="3 9">3.4.22.40</ecNumber>
    </recommendedName>
</protein>
<dbReference type="EMBL" id="DS469519">
    <property type="protein sequence ID" value="EDO47525.1"/>
    <property type="molecule type" value="Genomic_DNA"/>
</dbReference>